<dbReference type="InterPro" id="IPR036047">
    <property type="entry name" value="F-box-like_dom_sf"/>
</dbReference>
<reference evidence="2" key="1">
    <citation type="journal article" date="2014" name="Proc. Natl. Acad. Sci. U.S.A.">
        <title>Extensive sampling of basidiomycete genomes demonstrates inadequacy of the white-rot/brown-rot paradigm for wood decay fungi.</title>
        <authorList>
            <person name="Riley R."/>
            <person name="Salamov A.A."/>
            <person name="Brown D.W."/>
            <person name="Nagy L.G."/>
            <person name="Floudas D."/>
            <person name="Held B.W."/>
            <person name="Levasseur A."/>
            <person name="Lombard V."/>
            <person name="Morin E."/>
            <person name="Otillar R."/>
            <person name="Lindquist E.A."/>
            <person name="Sun H."/>
            <person name="LaButti K.M."/>
            <person name="Schmutz J."/>
            <person name="Jabbour D."/>
            <person name="Luo H."/>
            <person name="Baker S.E."/>
            <person name="Pisabarro A.G."/>
            <person name="Walton J.D."/>
            <person name="Blanchette R.A."/>
            <person name="Henrissat B."/>
            <person name="Martin F."/>
            <person name="Cullen D."/>
            <person name="Hibbett D.S."/>
            <person name="Grigoriev I.V."/>
        </authorList>
    </citation>
    <scope>NUCLEOTIDE SEQUENCE [LARGE SCALE GENOMIC DNA]</scope>
    <source>
        <strain evidence="2">CBS 339.88</strain>
    </source>
</reference>
<dbReference type="EMBL" id="KL142374">
    <property type="protein sequence ID" value="KDR78845.1"/>
    <property type="molecule type" value="Genomic_DNA"/>
</dbReference>
<protein>
    <recommendedName>
        <fullName evidence="3">F-box domain-containing protein</fullName>
    </recommendedName>
</protein>
<evidence type="ECO:0000313" key="2">
    <source>
        <dbReference type="Proteomes" id="UP000027222"/>
    </source>
</evidence>
<evidence type="ECO:0008006" key="3">
    <source>
        <dbReference type="Google" id="ProtNLM"/>
    </source>
</evidence>
<keyword evidence="2" id="KW-1185">Reference proteome</keyword>
<dbReference type="SUPFAM" id="SSF52047">
    <property type="entry name" value="RNI-like"/>
    <property type="match status" value="1"/>
</dbReference>
<name>A0A067T6M6_GALM3</name>
<gene>
    <name evidence="1" type="ORF">GALMADRAFT_266269</name>
</gene>
<proteinExistence type="predicted"/>
<dbReference type="OrthoDB" id="3069231at2759"/>
<sequence>MTTTRSIPGIPQELTAEILNHLWDDENALKACSLACRAFLHTSQQHLFSKIVLWKGLPGHRFRDLLRSSPHLSLYVEYFEVSDLHGSWVWNDRTSISFCLSCLSNLRALVFHYPLEDLEETRWNNIIEEGLLDSLIDTLHLPSLTYLNLFCFPPALLIKHGRNLTHLVVESDFTESYTSHNISSTCCTSQEKISMDFLQVNIVDEGVERPRTLQDLYNTVDVTTLKRFSGCGDVGIKCHHDLWSFMKACAGTLEELDFEPCSDAHIPEISTMDPIDWSTMTALRVLRIRLEVTTPARGPMINQFPWFMTLLDKLSPPNTRLEELVVHVNYAFCGQKIEVHHWAKLSALLLDRNRFPRLRKVEFWIAAFVADDVEEIMLQVNRQTIFLRESSRLRVTLVHVKPFAHLSFFLPDPTWISRDPLMDLDDKSY</sequence>
<organism evidence="1 2">
    <name type="scientific">Galerina marginata (strain CBS 339.88)</name>
    <dbReference type="NCBI Taxonomy" id="685588"/>
    <lineage>
        <taxon>Eukaryota</taxon>
        <taxon>Fungi</taxon>
        <taxon>Dikarya</taxon>
        <taxon>Basidiomycota</taxon>
        <taxon>Agaricomycotina</taxon>
        <taxon>Agaricomycetes</taxon>
        <taxon>Agaricomycetidae</taxon>
        <taxon>Agaricales</taxon>
        <taxon>Agaricineae</taxon>
        <taxon>Strophariaceae</taxon>
        <taxon>Galerina</taxon>
    </lineage>
</organism>
<dbReference type="HOGENOM" id="CLU_637851_0_0_1"/>
<dbReference type="AlphaFoldDB" id="A0A067T6M6"/>
<accession>A0A067T6M6</accession>
<evidence type="ECO:0000313" key="1">
    <source>
        <dbReference type="EMBL" id="KDR78845.1"/>
    </source>
</evidence>
<dbReference type="Proteomes" id="UP000027222">
    <property type="component" value="Unassembled WGS sequence"/>
</dbReference>
<dbReference type="SUPFAM" id="SSF81383">
    <property type="entry name" value="F-box domain"/>
    <property type="match status" value="1"/>
</dbReference>